<dbReference type="InterPro" id="IPR023214">
    <property type="entry name" value="HAD_sf"/>
</dbReference>
<accession>A0A5M3MHQ8</accession>
<name>A0A5M3MHQ8_CONPW</name>
<dbReference type="Pfam" id="PF12710">
    <property type="entry name" value="HAD"/>
    <property type="match status" value="1"/>
</dbReference>
<dbReference type="Gene3D" id="3.40.50.1000">
    <property type="entry name" value="HAD superfamily/HAD-like"/>
    <property type="match status" value="1"/>
</dbReference>
<evidence type="ECO:0000313" key="1">
    <source>
        <dbReference type="EMBL" id="EIW78175.1"/>
    </source>
</evidence>
<dbReference type="OrthoDB" id="10014216at2759"/>
<comment type="caution">
    <text evidence="1">The sequence shown here is derived from an EMBL/GenBank/DDBJ whole genome shotgun (WGS) entry which is preliminary data.</text>
</comment>
<dbReference type="InterPro" id="IPR036412">
    <property type="entry name" value="HAD-like_sf"/>
</dbReference>
<dbReference type="EMBL" id="JH711582">
    <property type="protein sequence ID" value="EIW78175.1"/>
    <property type="molecule type" value="Genomic_DNA"/>
</dbReference>
<protein>
    <submittedName>
        <fullName evidence="1">HAD-like protein</fullName>
    </submittedName>
</protein>
<gene>
    <name evidence="1" type="ORF">CONPUDRAFT_156178</name>
</gene>
<dbReference type="PANTHER" id="PTHR28181">
    <property type="entry name" value="UPF0655 PROTEIN YCR015C"/>
    <property type="match status" value="1"/>
</dbReference>
<sequence>MATQEYKLEFDDPSNLFPQQKIYDNQKVVVLSDWDGTITNMDSNDWMTDNIGYNPYWVEGQTVDAETTAKGGVEGRSRRIEENVIILRQKETAALAGGEAEIRQEHTFNFLFKKMMDSVAKKIPLEECAQLLRANIKLDTGFTQFYNWCEQSGVPVVIVSSGMKPTIRAVLSNLVKPEQVAQIQIISNNVVKCDKEKDGQHWRIVYIHDNENYSSADGKIHGHDKSQAILPYVSRDKATRPTLFFFGDGVSDMSAAKHADVLFVKLNEGTHNDLMRFCRQEGIHHIRVRSFAEALPVVQRVKACGEDDARREATARVEVAKAMIGQSVEDVQVGIAEAEEASKAGDKEAVGRAMGVVKRAEEALEKAKATLEESVKVLLESARKGVEV</sequence>
<dbReference type="SUPFAM" id="SSF56784">
    <property type="entry name" value="HAD-like"/>
    <property type="match status" value="1"/>
</dbReference>
<dbReference type="AlphaFoldDB" id="A0A5M3MHQ8"/>
<proteinExistence type="predicted"/>
<organism evidence="1 2">
    <name type="scientific">Coniophora puteana (strain RWD-64-598)</name>
    <name type="common">Brown rot fungus</name>
    <dbReference type="NCBI Taxonomy" id="741705"/>
    <lineage>
        <taxon>Eukaryota</taxon>
        <taxon>Fungi</taxon>
        <taxon>Dikarya</taxon>
        <taxon>Basidiomycota</taxon>
        <taxon>Agaricomycotina</taxon>
        <taxon>Agaricomycetes</taxon>
        <taxon>Agaricomycetidae</taxon>
        <taxon>Boletales</taxon>
        <taxon>Coniophorineae</taxon>
        <taxon>Coniophoraceae</taxon>
        <taxon>Coniophora</taxon>
    </lineage>
</organism>
<dbReference type="Gene3D" id="3.90.1470.20">
    <property type="match status" value="1"/>
</dbReference>
<keyword evidence="2" id="KW-1185">Reference proteome</keyword>
<dbReference type="RefSeq" id="XP_007771258.1">
    <property type="nucleotide sequence ID" value="XM_007773068.1"/>
</dbReference>
<dbReference type="PANTHER" id="PTHR28181:SF2">
    <property type="entry name" value="PHOSPHORIC MONOESTER HYDROLASE"/>
    <property type="match status" value="1"/>
</dbReference>
<dbReference type="Proteomes" id="UP000053558">
    <property type="component" value="Unassembled WGS sequence"/>
</dbReference>
<dbReference type="KEGG" id="cput:CONPUDRAFT_156178"/>
<reference evidence="2" key="1">
    <citation type="journal article" date="2012" name="Science">
        <title>The Paleozoic origin of enzymatic lignin decomposition reconstructed from 31 fungal genomes.</title>
        <authorList>
            <person name="Floudas D."/>
            <person name="Binder M."/>
            <person name="Riley R."/>
            <person name="Barry K."/>
            <person name="Blanchette R.A."/>
            <person name="Henrissat B."/>
            <person name="Martinez A.T."/>
            <person name="Otillar R."/>
            <person name="Spatafora J.W."/>
            <person name="Yadav J.S."/>
            <person name="Aerts A."/>
            <person name="Benoit I."/>
            <person name="Boyd A."/>
            <person name="Carlson A."/>
            <person name="Copeland A."/>
            <person name="Coutinho P.M."/>
            <person name="de Vries R.P."/>
            <person name="Ferreira P."/>
            <person name="Findley K."/>
            <person name="Foster B."/>
            <person name="Gaskell J."/>
            <person name="Glotzer D."/>
            <person name="Gorecki P."/>
            <person name="Heitman J."/>
            <person name="Hesse C."/>
            <person name="Hori C."/>
            <person name="Igarashi K."/>
            <person name="Jurgens J.A."/>
            <person name="Kallen N."/>
            <person name="Kersten P."/>
            <person name="Kohler A."/>
            <person name="Kuees U."/>
            <person name="Kumar T.K.A."/>
            <person name="Kuo A."/>
            <person name="LaButti K."/>
            <person name="Larrondo L.F."/>
            <person name="Lindquist E."/>
            <person name="Ling A."/>
            <person name="Lombard V."/>
            <person name="Lucas S."/>
            <person name="Lundell T."/>
            <person name="Martin R."/>
            <person name="McLaughlin D.J."/>
            <person name="Morgenstern I."/>
            <person name="Morin E."/>
            <person name="Murat C."/>
            <person name="Nagy L.G."/>
            <person name="Nolan M."/>
            <person name="Ohm R.A."/>
            <person name="Patyshakuliyeva A."/>
            <person name="Rokas A."/>
            <person name="Ruiz-Duenas F.J."/>
            <person name="Sabat G."/>
            <person name="Salamov A."/>
            <person name="Samejima M."/>
            <person name="Schmutz J."/>
            <person name="Slot J.C."/>
            <person name="St John F."/>
            <person name="Stenlid J."/>
            <person name="Sun H."/>
            <person name="Sun S."/>
            <person name="Syed K."/>
            <person name="Tsang A."/>
            <person name="Wiebenga A."/>
            <person name="Young D."/>
            <person name="Pisabarro A."/>
            <person name="Eastwood D.C."/>
            <person name="Martin F."/>
            <person name="Cullen D."/>
            <person name="Grigoriev I.V."/>
            <person name="Hibbett D.S."/>
        </authorList>
    </citation>
    <scope>NUCLEOTIDE SEQUENCE [LARGE SCALE GENOMIC DNA]</scope>
    <source>
        <strain evidence="2">RWD-64-598 SS2</strain>
    </source>
</reference>
<dbReference type="InterPro" id="IPR050849">
    <property type="entry name" value="HAD-like_hydrolase_phosphatase"/>
</dbReference>
<evidence type="ECO:0000313" key="2">
    <source>
        <dbReference type="Proteomes" id="UP000053558"/>
    </source>
</evidence>
<dbReference type="GeneID" id="19203539"/>